<organism evidence="2 3">
    <name type="scientific">Actinomadura napierensis</name>
    <dbReference type="NCBI Taxonomy" id="267854"/>
    <lineage>
        <taxon>Bacteria</taxon>
        <taxon>Bacillati</taxon>
        <taxon>Actinomycetota</taxon>
        <taxon>Actinomycetes</taxon>
        <taxon>Streptosporangiales</taxon>
        <taxon>Thermomonosporaceae</taxon>
        <taxon>Actinomadura</taxon>
    </lineage>
</organism>
<dbReference type="SUPFAM" id="SSF56349">
    <property type="entry name" value="DNA breaking-rejoining enzymes"/>
    <property type="match status" value="1"/>
</dbReference>
<protein>
    <recommendedName>
        <fullName evidence="4">Tyrosine-type recombinase/integrase</fullName>
    </recommendedName>
</protein>
<evidence type="ECO:0000313" key="2">
    <source>
        <dbReference type="EMBL" id="GAA2159932.1"/>
    </source>
</evidence>
<dbReference type="InterPro" id="IPR013762">
    <property type="entry name" value="Integrase-like_cat_sf"/>
</dbReference>
<proteinExistence type="predicted"/>
<dbReference type="Gene3D" id="1.10.443.10">
    <property type="entry name" value="Intergrase catalytic core"/>
    <property type="match status" value="1"/>
</dbReference>
<dbReference type="EMBL" id="BAAAMR010000088">
    <property type="protein sequence ID" value="GAA2159932.1"/>
    <property type="molecule type" value="Genomic_DNA"/>
</dbReference>
<dbReference type="InterPro" id="IPR011010">
    <property type="entry name" value="DNA_brk_join_enz"/>
</dbReference>
<gene>
    <name evidence="2" type="ORF">GCM10009727_72350</name>
</gene>
<evidence type="ECO:0008006" key="4">
    <source>
        <dbReference type="Google" id="ProtNLM"/>
    </source>
</evidence>
<comment type="caution">
    <text evidence="2">The sequence shown here is derived from an EMBL/GenBank/DDBJ whole genome shotgun (WGS) entry which is preliminary data.</text>
</comment>
<accession>A0ABN3ADK2</accession>
<sequence>MRHSFVSLLSDSGMPTEHIARLVGHSSTRVTETVYRHELRPVLEDGATEMDRIFPGMISDR</sequence>
<reference evidence="2 3" key="1">
    <citation type="journal article" date="2019" name="Int. J. Syst. Evol. Microbiol.">
        <title>The Global Catalogue of Microorganisms (GCM) 10K type strain sequencing project: providing services to taxonomists for standard genome sequencing and annotation.</title>
        <authorList>
            <consortium name="The Broad Institute Genomics Platform"/>
            <consortium name="The Broad Institute Genome Sequencing Center for Infectious Disease"/>
            <person name="Wu L."/>
            <person name="Ma J."/>
        </authorList>
    </citation>
    <scope>NUCLEOTIDE SEQUENCE [LARGE SCALE GENOMIC DNA]</scope>
    <source>
        <strain evidence="2 3">JCM 13850</strain>
    </source>
</reference>
<keyword evidence="1" id="KW-0233">DNA recombination</keyword>
<keyword evidence="3" id="KW-1185">Reference proteome</keyword>
<evidence type="ECO:0000256" key="1">
    <source>
        <dbReference type="ARBA" id="ARBA00023172"/>
    </source>
</evidence>
<evidence type="ECO:0000313" key="3">
    <source>
        <dbReference type="Proteomes" id="UP001501020"/>
    </source>
</evidence>
<dbReference type="Proteomes" id="UP001501020">
    <property type="component" value="Unassembled WGS sequence"/>
</dbReference>
<name>A0ABN3ADK2_9ACTN</name>